<evidence type="ECO:0000313" key="2">
    <source>
        <dbReference type="EMBL" id="CAB4364142.1"/>
    </source>
</evidence>
<evidence type="ECO:0000313" key="4">
    <source>
        <dbReference type="EMBL" id="CAB4817155.1"/>
    </source>
</evidence>
<accession>A0A6J6A7V7</accession>
<dbReference type="InterPro" id="IPR055140">
    <property type="entry name" value="Thiolase_C_2"/>
</dbReference>
<sequence>MSTISSHNPMKNAVAFAGAATTGFVAKNSGRSQASLAAQACTDVIKACGLTAADIDGICGMVPSPPEMQTMLGIPRVTWFDNPVMPVVNAVAVATAAVFSGLCQTVLVYHTPYRLPWNTASSLQDPFRGIGMPAGSGPGPESIFGGVGYTAWASRYIHEYNVPREHFGLVAINDRSNAARNPGAAKRTPLTMEDYLSARMIRWPLCMLDMDLPVDGADAFIITTAERARDLALPPVLVNAVTLGMVEKNQEDQTPSLRNHGQQVVVDALRAKSDFWTDGTDIYFPYDGFTPITLNWFENTGWCGPGEGGQFVEANWNAEQQRILIDGRIPVNPHGGALSEGGSQASGHIREAVHQLQGLAGERQVDGARTALITAGGYFFNAQGLTLVSD</sequence>
<dbReference type="Pfam" id="PF22691">
    <property type="entry name" value="Thiolase_C_1"/>
    <property type="match status" value="1"/>
</dbReference>
<evidence type="ECO:0000313" key="3">
    <source>
        <dbReference type="EMBL" id="CAB4726704.1"/>
    </source>
</evidence>
<dbReference type="Gene3D" id="3.40.47.10">
    <property type="match status" value="1"/>
</dbReference>
<dbReference type="EMBL" id="CAESGF010000010">
    <property type="protein sequence ID" value="CAB4364142.1"/>
    <property type="molecule type" value="Genomic_DNA"/>
</dbReference>
<evidence type="ECO:0000259" key="1">
    <source>
        <dbReference type="Pfam" id="PF22691"/>
    </source>
</evidence>
<organism evidence="2">
    <name type="scientific">freshwater metagenome</name>
    <dbReference type="NCBI Taxonomy" id="449393"/>
    <lineage>
        <taxon>unclassified sequences</taxon>
        <taxon>metagenomes</taxon>
        <taxon>ecological metagenomes</taxon>
    </lineage>
</organism>
<reference evidence="2" key="1">
    <citation type="submission" date="2020-05" db="EMBL/GenBank/DDBJ databases">
        <authorList>
            <person name="Chiriac C."/>
            <person name="Salcher M."/>
            <person name="Ghai R."/>
            <person name="Kavagutti S V."/>
        </authorList>
    </citation>
    <scope>NUCLEOTIDE SEQUENCE</scope>
</reference>
<dbReference type="PANTHER" id="PTHR42870">
    <property type="entry name" value="ACETYL-COA C-ACETYLTRANSFERASE"/>
    <property type="match status" value="1"/>
</dbReference>
<dbReference type="InterPro" id="IPR016039">
    <property type="entry name" value="Thiolase-like"/>
</dbReference>
<dbReference type="EMBL" id="CAEZYF010000010">
    <property type="protein sequence ID" value="CAB4726704.1"/>
    <property type="molecule type" value="Genomic_DNA"/>
</dbReference>
<proteinExistence type="predicted"/>
<feature type="domain" description="Thiolase C-terminal" evidence="1">
    <location>
        <begin position="280"/>
        <end position="387"/>
    </location>
</feature>
<dbReference type="InterPro" id="IPR002155">
    <property type="entry name" value="Thiolase"/>
</dbReference>
<dbReference type="CDD" id="cd00829">
    <property type="entry name" value="SCP-x_thiolase"/>
    <property type="match status" value="1"/>
</dbReference>
<evidence type="ECO:0000313" key="5">
    <source>
        <dbReference type="EMBL" id="CAB4938885.1"/>
    </source>
</evidence>
<dbReference type="SUPFAM" id="SSF53901">
    <property type="entry name" value="Thiolase-like"/>
    <property type="match status" value="2"/>
</dbReference>
<gene>
    <name evidence="3" type="ORF">UFOPK2656_01821</name>
    <name evidence="4" type="ORF">UFOPK3099_01154</name>
    <name evidence="5" type="ORF">UFOPK3651_02004</name>
    <name evidence="6" type="ORF">UFOPK3931_00042</name>
    <name evidence="2" type="ORF">UFOPK4189_01909</name>
</gene>
<name>A0A6J6A7V7_9ZZZZ</name>
<dbReference type="EMBL" id="CAFBOL010000001">
    <property type="protein sequence ID" value="CAB4970240.1"/>
    <property type="molecule type" value="Genomic_DNA"/>
</dbReference>
<dbReference type="EMBL" id="CAFBMT010000011">
    <property type="protein sequence ID" value="CAB4938885.1"/>
    <property type="molecule type" value="Genomic_DNA"/>
</dbReference>
<dbReference type="AlphaFoldDB" id="A0A6J6A7V7"/>
<dbReference type="PIRSF" id="PIRSF000429">
    <property type="entry name" value="Ac-CoA_Ac_transf"/>
    <property type="match status" value="1"/>
</dbReference>
<protein>
    <submittedName>
        <fullName evidence="2">Unannotated protein</fullName>
    </submittedName>
</protein>
<dbReference type="GO" id="GO:0016747">
    <property type="term" value="F:acyltransferase activity, transferring groups other than amino-acyl groups"/>
    <property type="evidence" value="ECO:0007669"/>
    <property type="project" value="InterPro"/>
</dbReference>
<evidence type="ECO:0000313" key="6">
    <source>
        <dbReference type="EMBL" id="CAB4970240.1"/>
    </source>
</evidence>
<dbReference type="PANTHER" id="PTHR42870:SF1">
    <property type="entry name" value="NON-SPECIFIC LIPID-TRANSFER PROTEIN-LIKE 2"/>
    <property type="match status" value="1"/>
</dbReference>
<dbReference type="EMBL" id="CAFAAV010000074">
    <property type="protein sequence ID" value="CAB4817155.1"/>
    <property type="molecule type" value="Genomic_DNA"/>
</dbReference>